<dbReference type="InterPro" id="IPR036691">
    <property type="entry name" value="Endo/exonu/phosph_ase_sf"/>
</dbReference>
<dbReference type="InterPro" id="IPR043502">
    <property type="entry name" value="DNA/RNA_pol_sf"/>
</dbReference>
<gene>
    <name evidence="2" type="ORF">CCAM_LOCUS5237</name>
</gene>
<proteinExistence type="predicted"/>
<dbReference type="Pfam" id="PF00078">
    <property type="entry name" value="RVT_1"/>
    <property type="match status" value="1"/>
</dbReference>
<organism evidence="2 3">
    <name type="scientific">Cuscuta campestris</name>
    <dbReference type="NCBI Taxonomy" id="132261"/>
    <lineage>
        <taxon>Eukaryota</taxon>
        <taxon>Viridiplantae</taxon>
        <taxon>Streptophyta</taxon>
        <taxon>Embryophyta</taxon>
        <taxon>Tracheophyta</taxon>
        <taxon>Spermatophyta</taxon>
        <taxon>Magnoliopsida</taxon>
        <taxon>eudicotyledons</taxon>
        <taxon>Gunneridae</taxon>
        <taxon>Pentapetalae</taxon>
        <taxon>asterids</taxon>
        <taxon>lamiids</taxon>
        <taxon>Solanales</taxon>
        <taxon>Convolvulaceae</taxon>
        <taxon>Cuscuteae</taxon>
        <taxon>Cuscuta</taxon>
        <taxon>Cuscuta subgen. Grammica</taxon>
        <taxon>Cuscuta sect. Cleistogrammica</taxon>
    </lineage>
</organism>
<protein>
    <recommendedName>
        <fullName evidence="1">Reverse transcriptase domain-containing protein</fullName>
    </recommendedName>
</protein>
<evidence type="ECO:0000313" key="3">
    <source>
        <dbReference type="Proteomes" id="UP000595140"/>
    </source>
</evidence>
<dbReference type="InterPro" id="IPR000477">
    <property type="entry name" value="RT_dom"/>
</dbReference>
<dbReference type="PANTHER" id="PTHR33116">
    <property type="entry name" value="REVERSE TRANSCRIPTASE ZINC-BINDING DOMAIN-CONTAINING PROTEIN-RELATED-RELATED"/>
    <property type="match status" value="1"/>
</dbReference>
<evidence type="ECO:0000313" key="2">
    <source>
        <dbReference type="EMBL" id="VFQ63461.1"/>
    </source>
</evidence>
<evidence type="ECO:0000259" key="1">
    <source>
        <dbReference type="PROSITE" id="PS50878"/>
    </source>
</evidence>
<dbReference type="AlphaFoldDB" id="A0A484KBV4"/>
<keyword evidence="3" id="KW-1185">Reference proteome</keyword>
<dbReference type="Pfam" id="PF13966">
    <property type="entry name" value="zf-RVT"/>
    <property type="match status" value="1"/>
</dbReference>
<dbReference type="InterPro" id="IPR026960">
    <property type="entry name" value="RVT-Znf"/>
</dbReference>
<dbReference type="OrthoDB" id="426210at2759"/>
<dbReference type="CDD" id="cd01650">
    <property type="entry name" value="RT_nLTR_like"/>
    <property type="match status" value="1"/>
</dbReference>
<dbReference type="Proteomes" id="UP000595140">
    <property type="component" value="Unassembled WGS sequence"/>
</dbReference>
<feature type="domain" description="Reverse transcriptase" evidence="1">
    <location>
        <begin position="247"/>
        <end position="526"/>
    </location>
</feature>
<sequence length="843" mass="96498">MELIPLMTNLQLVLGKERELFEAERHELKDKSNCDVGVSPSIFMLGHLWSCVCLVSAQTLARELLKPIKPWQMTRYVYGRHTRAERATLWNTFRSTGLVPLAPWIIGGDFNCIHSMDQHKGSCNPCYQSVEEFRESMEASNLLYIQPSGGHFSWSGKRSKGKLWRRLDHIYSEEPVCADDMLFSYIPNIISSEENKLICSIPLEEEIRGAVWDLNSNSAPGPDGYNGTFFKTFWHIIREEVVRATQEFFLGLPIPISYGATLHTLIPKVENPKTLEDFRPISLSTFLSKINTKILANRLGSLLHKLISPEQSGFQTGKGVDENILLTQDMIHCLGNMSGSANIAIKVDFAKAFDRISWKFLEKSLSSFGFSPQSCHLLLSTLKATFFSILINGSPHGFFRMMRGVKQGDPLSPLLFIIGNESLSRLIKGKVQEGFLQTMSTGRSRPPSHLAYADDIIFFLNGHFRNLLRFKGLLDCFLKASGHHINLNKSHFYTGSKVKPDIKGNMRRALKMEEGKLPFVYLGATIGKGKIKKEDCKKIVLHFDDYLNTWHSNVLNQMGRLILIKHVLSSIPLHIVAVQQMPKSIHSLLNKKMQNFLWGYIDGRPKYHWKSWRSLCFPKHEGGLGLRHLEDIEAAYSAKIWWKIRNSHGLWGDYMRSKYRPSSFNECPTDTVTWKRAARIHSWAIQHVHNTNNVETWEGEPFTTKVAYHTWRESKPTSLVSKMIWNKLQIPKISLFMRKALNSILPFPENLARFNLAIPSQCNFCRNGPQELNHTLFQCVESTKIWRFFSALFNGPIVNRADTLNDTCMNWWVSTPRTKMQDKLNGVLPGFIAWGLWKAYNAK</sequence>
<dbReference type="SUPFAM" id="SSF56219">
    <property type="entry name" value="DNase I-like"/>
    <property type="match status" value="1"/>
</dbReference>
<dbReference type="EMBL" id="OOIL02000294">
    <property type="protein sequence ID" value="VFQ63461.1"/>
    <property type="molecule type" value="Genomic_DNA"/>
</dbReference>
<accession>A0A484KBV4</accession>
<name>A0A484KBV4_9ASTE</name>
<dbReference type="PROSITE" id="PS50878">
    <property type="entry name" value="RT_POL"/>
    <property type="match status" value="1"/>
</dbReference>
<dbReference type="PANTHER" id="PTHR33116:SF84">
    <property type="entry name" value="RNA-DIRECTED DNA POLYMERASE"/>
    <property type="match status" value="1"/>
</dbReference>
<dbReference type="Gene3D" id="3.60.10.10">
    <property type="entry name" value="Endonuclease/exonuclease/phosphatase"/>
    <property type="match status" value="1"/>
</dbReference>
<reference evidence="2 3" key="1">
    <citation type="submission" date="2018-04" db="EMBL/GenBank/DDBJ databases">
        <authorList>
            <person name="Vogel A."/>
        </authorList>
    </citation>
    <scope>NUCLEOTIDE SEQUENCE [LARGE SCALE GENOMIC DNA]</scope>
</reference>
<dbReference type="SUPFAM" id="SSF56672">
    <property type="entry name" value="DNA/RNA polymerases"/>
    <property type="match status" value="1"/>
</dbReference>